<dbReference type="PaxDb" id="4113-PGSC0003DMT400091804"/>
<protein>
    <submittedName>
        <fullName evidence="2">MAPKKK14</fullName>
    </submittedName>
</protein>
<dbReference type="InterPro" id="IPR052751">
    <property type="entry name" value="Plant_MAPKKK"/>
</dbReference>
<feature type="domain" description="Protein kinase" evidence="1">
    <location>
        <begin position="1"/>
        <end position="130"/>
    </location>
</feature>
<dbReference type="Proteomes" id="UP000011115">
    <property type="component" value="Unassembled WGS sequence"/>
</dbReference>
<dbReference type="EnsemblPlants" id="PGSC0003DMT400091804">
    <property type="protein sequence ID" value="PGSC0003DMT400091804"/>
    <property type="gene ID" value="PGSC0003DMG400041375"/>
</dbReference>
<accession>M1DNF7</accession>
<dbReference type="InParanoid" id="M1DNF7"/>
<dbReference type="GO" id="GO:0004672">
    <property type="term" value="F:protein kinase activity"/>
    <property type="evidence" value="ECO:0000318"/>
    <property type="project" value="GO_Central"/>
</dbReference>
<organism evidence="2 3">
    <name type="scientific">Solanum tuberosum</name>
    <name type="common">Potato</name>
    <dbReference type="NCBI Taxonomy" id="4113"/>
    <lineage>
        <taxon>Eukaryota</taxon>
        <taxon>Viridiplantae</taxon>
        <taxon>Streptophyta</taxon>
        <taxon>Embryophyta</taxon>
        <taxon>Tracheophyta</taxon>
        <taxon>Spermatophyta</taxon>
        <taxon>Magnoliopsida</taxon>
        <taxon>eudicotyledons</taxon>
        <taxon>Gunneridae</taxon>
        <taxon>Pentapetalae</taxon>
        <taxon>asterids</taxon>
        <taxon>lamiids</taxon>
        <taxon>Solanales</taxon>
        <taxon>Solanaceae</taxon>
        <taxon>Solanoideae</taxon>
        <taxon>Solaneae</taxon>
        <taxon>Solanum</taxon>
    </lineage>
</organism>
<dbReference type="Gene3D" id="1.10.510.10">
    <property type="entry name" value="Transferase(Phosphotransferase) domain 1"/>
    <property type="match status" value="1"/>
</dbReference>
<proteinExistence type="predicted"/>
<dbReference type="GO" id="GO:0007165">
    <property type="term" value="P:signal transduction"/>
    <property type="evidence" value="ECO:0000318"/>
    <property type="project" value="GO_Central"/>
</dbReference>
<dbReference type="Gramene" id="PGSC0003DMT400091804">
    <property type="protein sequence ID" value="PGSC0003DMT400091804"/>
    <property type="gene ID" value="PGSC0003DMG400041375"/>
</dbReference>
<dbReference type="SUPFAM" id="SSF56112">
    <property type="entry name" value="Protein kinase-like (PK-like)"/>
    <property type="match status" value="1"/>
</dbReference>
<dbReference type="PANTHER" id="PTHR48011">
    <property type="entry name" value="CCR4-NOT TRANSCRIPTIONAL COMPLEX SUBUNIT CAF120-RELATED"/>
    <property type="match status" value="1"/>
</dbReference>
<evidence type="ECO:0000259" key="1">
    <source>
        <dbReference type="PROSITE" id="PS50011"/>
    </source>
</evidence>
<dbReference type="AlphaFoldDB" id="M1DNF7"/>
<dbReference type="Pfam" id="PF00069">
    <property type="entry name" value="Pkinase"/>
    <property type="match status" value="1"/>
</dbReference>
<reference evidence="3" key="1">
    <citation type="journal article" date="2011" name="Nature">
        <title>Genome sequence and analysis of the tuber crop potato.</title>
        <authorList>
            <consortium name="The Potato Genome Sequencing Consortium"/>
        </authorList>
    </citation>
    <scope>NUCLEOTIDE SEQUENCE [LARGE SCALE GENOMIC DNA]</scope>
    <source>
        <strain evidence="3">cv. DM1-3 516 R44</strain>
    </source>
</reference>
<reference evidence="2" key="2">
    <citation type="submission" date="2015-06" db="UniProtKB">
        <authorList>
            <consortium name="EnsemblPlants"/>
        </authorList>
    </citation>
    <scope>IDENTIFICATION</scope>
    <source>
        <strain evidence="2">DM1-3 516 R44</strain>
    </source>
</reference>
<dbReference type="SMART" id="SM00220">
    <property type="entry name" value="S_TKc"/>
    <property type="match status" value="1"/>
</dbReference>
<dbReference type="InterPro" id="IPR011009">
    <property type="entry name" value="Kinase-like_dom_sf"/>
</dbReference>
<dbReference type="HOGENOM" id="CLU_1941803_0_0_1"/>
<dbReference type="InterPro" id="IPR000719">
    <property type="entry name" value="Prot_kinase_dom"/>
</dbReference>
<dbReference type="STRING" id="4113.M1DNF7"/>
<dbReference type="eggNOG" id="KOG0198">
    <property type="taxonomic scope" value="Eukaryota"/>
</dbReference>
<dbReference type="PROSITE" id="PS50011">
    <property type="entry name" value="PROTEIN_KINASE_DOM"/>
    <property type="match status" value="1"/>
</dbReference>
<name>M1DNF7_SOLTU</name>
<dbReference type="GO" id="GO:0005524">
    <property type="term" value="F:ATP binding"/>
    <property type="evidence" value="ECO:0007669"/>
    <property type="project" value="InterPro"/>
</dbReference>
<evidence type="ECO:0000313" key="3">
    <source>
        <dbReference type="Proteomes" id="UP000011115"/>
    </source>
</evidence>
<evidence type="ECO:0000313" key="2">
    <source>
        <dbReference type="EnsemblPlants" id="PGSC0003DMT400091804"/>
    </source>
</evidence>
<sequence length="130" mass="15212">MLKRSQSLRNEREFLGVFEDYPQIIRFLDFMSVDFGLSITFEQNWKEKVGHRGTRRYMAPKVLLKKEYGPGVDIWSLECIVYEIITGKPLWESSNSEPNFENPKLSTEAKDFLNNCLVKNPSARWSADML</sequence>
<keyword evidence="3" id="KW-1185">Reference proteome</keyword>
<dbReference type="PANTHER" id="PTHR48011:SF54">
    <property type="entry name" value="PROTEIN KINASE DOMAIN-CONTAINING PROTEIN"/>
    <property type="match status" value="1"/>
</dbReference>